<organism evidence="1 2">
    <name type="scientific">Rhodococcus oxybenzonivorans</name>
    <dbReference type="NCBI Taxonomy" id="1990687"/>
    <lineage>
        <taxon>Bacteria</taxon>
        <taxon>Bacillati</taxon>
        <taxon>Actinomycetota</taxon>
        <taxon>Actinomycetes</taxon>
        <taxon>Mycobacteriales</taxon>
        <taxon>Nocardiaceae</taxon>
        <taxon>Rhodococcus</taxon>
    </lineage>
</organism>
<dbReference type="RefSeq" id="WP_109326214.1">
    <property type="nucleotide sequence ID" value="NZ_CP021354.1"/>
</dbReference>
<accession>A0A2S2BQ11</accession>
<name>A0A2S2BQ11_9NOCA</name>
<keyword evidence="2" id="KW-1185">Reference proteome</keyword>
<sequence length="90" mass="9839">MPDNTSEKKPAPANVAVGVRVLVRRQSEEAQTGHVIEDYAALTDAERGHEWAPAHRWAIALDDGRLVFADTDDLTIDPGAPQSGTRPPRR</sequence>
<dbReference type="OrthoDB" id="4463870at2"/>
<dbReference type="AlphaFoldDB" id="A0A2S2BQ11"/>
<dbReference type="Proteomes" id="UP000245711">
    <property type="component" value="Chromosome"/>
</dbReference>
<protein>
    <submittedName>
        <fullName evidence="1">Uncharacterized protein</fullName>
    </submittedName>
</protein>
<reference evidence="1 2" key="1">
    <citation type="submission" date="2017-05" db="EMBL/GenBank/DDBJ databases">
        <title>Isolation of Rhodococcus sp. S2-17 biodegrading of BP-3.</title>
        <authorList>
            <person name="Lee Y."/>
            <person name="Kim K.H."/>
            <person name="Chun B.H."/>
            <person name="Jung H.S."/>
            <person name="Jeon C.O."/>
        </authorList>
    </citation>
    <scope>NUCLEOTIDE SEQUENCE [LARGE SCALE GENOMIC DNA]</scope>
    <source>
        <strain evidence="1 2">S2-17</strain>
    </source>
</reference>
<dbReference type="EMBL" id="CP021354">
    <property type="protein sequence ID" value="AWK70663.1"/>
    <property type="molecule type" value="Genomic_DNA"/>
</dbReference>
<gene>
    <name evidence="1" type="ORF">CBI38_02860</name>
</gene>
<evidence type="ECO:0000313" key="2">
    <source>
        <dbReference type="Proteomes" id="UP000245711"/>
    </source>
</evidence>
<dbReference type="KEGG" id="roz:CBI38_02860"/>
<proteinExistence type="predicted"/>
<evidence type="ECO:0000313" key="1">
    <source>
        <dbReference type="EMBL" id="AWK70663.1"/>
    </source>
</evidence>